<keyword evidence="4" id="KW-0227">DNA damage</keyword>
<comment type="similarity">
    <text evidence="2">Belongs to the rad17/RAD24 family.</text>
</comment>
<dbReference type="Pfam" id="PF00004">
    <property type="entry name" value="AAA"/>
    <property type="match status" value="1"/>
</dbReference>
<dbReference type="InterPro" id="IPR004582">
    <property type="entry name" value="Checkpoint_prot_Rad17_Rad24"/>
</dbReference>
<dbReference type="InterPro" id="IPR003959">
    <property type="entry name" value="ATPase_AAA_core"/>
</dbReference>
<comment type="subcellular location">
    <subcellularLocation>
        <location evidence="1">Nucleus</location>
    </subcellularLocation>
</comment>
<feature type="region of interest" description="Disordered" evidence="8">
    <location>
        <begin position="93"/>
        <end position="121"/>
    </location>
</feature>
<organism evidence="10 11">
    <name type="scientific">Sphagnum troendelagicum</name>
    <dbReference type="NCBI Taxonomy" id="128251"/>
    <lineage>
        <taxon>Eukaryota</taxon>
        <taxon>Viridiplantae</taxon>
        <taxon>Streptophyta</taxon>
        <taxon>Embryophyta</taxon>
        <taxon>Bryophyta</taxon>
        <taxon>Sphagnophytina</taxon>
        <taxon>Sphagnopsida</taxon>
        <taxon>Sphagnales</taxon>
        <taxon>Sphagnaceae</taxon>
        <taxon>Sphagnum</taxon>
    </lineage>
</organism>
<name>A0ABP0UR12_9BRYO</name>
<evidence type="ECO:0000259" key="9">
    <source>
        <dbReference type="Pfam" id="PF00004"/>
    </source>
</evidence>
<evidence type="ECO:0000256" key="5">
    <source>
        <dbReference type="ARBA" id="ARBA00022840"/>
    </source>
</evidence>
<protein>
    <recommendedName>
        <fullName evidence="9">ATPase AAA-type core domain-containing protein</fullName>
    </recommendedName>
</protein>
<evidence type="ECO:0000256" key="3">
    <source>
        <dbReference type="ARBA" id="ARBA00022741"/>
    </source>
</evidence>
<dbReference type="InterPro" id="IPR027417">
    <property type="entry name" value="P-loop_NTPase"/>
</dbReference>
<reference evidence="10" key="1">
    <citation type="submission" date="2024-02" db="EMBL/GenBank/DDBJ databases">
        <authorList>
            <consortium name="ELIXIR-Norway"/>
            <consortium name="Elixir Norway"/>
        </authorList>
    </citation>
    <scope>NUCLEOTIDE SEQUENCE</scope>
</reference>
<dbReference type="Proteomes" id="UP001497512">
    <property type="component" value="Chromosome 6"/>
</dbReference>
<evidence type="ECO:0000256" key="8">
    <source>
        <dbReference type="SAM" id="MobiDB-lite"/>
    </source>
</evidence>
<feature type="compositionally biased region" description="Acidic residues" evidence="8">
    <location>
        <begin position="405"/>
        <end position="415"/>
    </location>
</feature>
<keyword evidence="6" id="KW-0539">Nucleus</keyword>
<evidence type="ECO:0000313" key="10">
    <source>
        <dbReference type="EMBL" id="CAK9228343.1"/>
    </source>
</evidence>
<dbReference type="EMBL" id="OZ019898">
    <property type="protein sequence ID" value="CAK9228343.1"/>
    <property type="molecule type" value="Genomic_DNA"/>
</dbReference>
<evidence type="ECO:0000313" key="11">
    <source>
        <dbReference type="Proteomes" id="UP001497512"/>
    </source>
</evidence>
<gene>
    <name evidence="10" type="ORF">CSSPTR1EN2_LOCUS18983</name>
</gene>
<feature type="region of interest" description="Disordered" evidence="8">
    <location>
        <begin position="389"/>
        <end position="416"/>
    </location>
</feature>
<evidence type="ECO:0000256" key="4">
    <source>
        <dbReference type="ARBA" id="ARBA00022763"/>
    </source>
</evidence>
<dbReference type="SUPFAM" id="SSF52540">
    <property type="entry name" value="P-loop containing nucleoside triphosphate hydrolases"/>
    <property type="match status" value="1"/>
</dbReference>
<keyword evidence="5" id="KW-0067">ATP-binding</keyword>
<sequence length="1299" mass="142151">MAPDTKTALRPEVCNGAKSANKKRKCVGGGTPQKSVGSMVDYFMPMSKRQDLKKSTEATPEPIPEQPTQKEVLATGSSMVDFFMPMSKWQDLKKSTDATPEPVSEQPMQKEVPETGSSETPKKLNCSVIMAKILGRKSRTSPVQCALQDDVFMPTLRPKQQTALPVDEKIELKPGRKKEVTQEIVGNNTKSSPGVGSEKLDLRTQSRLAAEENARLNEGKALHPFFLRYKVGALKAPTMDGSVLPSPPLHITQSEEVVIQENAEISWGQICASPDGVAISRRMGEVLNETVCSTDIYQTAYRLSLPKLVDRVALSEDIVEGVDPVSTPMSFPQEGQAEANNCGQNYLWTDRYQPQTSKQVCGNRVSVEALNNWLSSWRERILLGVTTNKENADDDSDSESGWFEGDVDSHDEDDETLPKSLVMTGPVGCGKSAAIYACAKEQGFLVIEVNASECRSGVLIKHKFKEAMESHGLSNWFDSLLVKAPMVQRAEISKTTGRSGSREDEVIQSQLDPAIVTSGSCGPPPALRRMRVILFEDVDTVFDEDFGFSKALALLSETSKCPIILTSNNQEPEIPQLRHYKILEFQALSMEELVMHAQMVCMAEGVRTCAGMVELLVKVCSHDMRKLFMLLQFWGQGASAGTNELQTEHPDTALTPVHKPSEGCEFRDVGSGGLVGCLLQLDGCLQGCPSMDLELQRQMNRKCEGTESNVDKLGGLAAAVVANNTGWLWEADTHHRILPHIFQEISPCQLAETIAVQTIEAQQGVDKMEAVAAAKAALKRVLSLQAQADAQKALRRTQNAEKRKANAIARCILPSADAGNQIVSNGDNQLTISKDDQLSLIQLAKETGEGAVMFSDIKETAIAEQLPCVVGDDIKLDSQSSTCLLDSRESAFSDHATEVNVRNPHKPRLLRLRRLRDQSVIIDIGNPALVCSELLEGADNTGSRSGDHKKMSSSSAMFKEQQSIDLLNMGAADGFTSRQPTASVAGELTLIHDTDNVPSERLVQVTGSIPPDIDIDCPVCSTHLTQPYREASDVSHVHAIHLEQHTSEFISVVTATTGQYEQGSLASQESVNSEGPAARYDQFPDAEVMASELVTGHPSMKDFWARLKASQRDLSPLLTSTSRHAMESCYVLDELVTSLSACDVLSSLPGLSEDIHVDSADRCKDIASLLAQMQLSEAVHQLNSSSSLPSGCWQLGSSCAQQDLIRQERQAEVEEVVEAVMPLRSIFLGAEARQDYWGYLTRMSQLEDTRQIAHDKLSGSRHSSRGFQHYLRSQALSAEHFAGMLEHTMCEKISAHVIM</sequence>
<evidence type="ECO:0000256" key="7">
    <source>
        <dbReference type="ARBA" id="ARBA00023306"/>
    </source>
</evidence>
<proteinExistence type="inferred from homology"/>
<keyword evidence="11" id="KW-1185">Reference proteome</keyword>
<evidence type="ECO:0000256" key="1">
    <source>
        <dbReference type="ARBA" id="ARBA00004123"/>
    </source>
</evidence>
<evidence type="ECO:0000256" key="2">
    <source>
        <dbReference type="ARBA" id="ARBA00006168"/>
    </source>
</evidence>
<dbReference type="Gene3D" id="3.40.50.300">
    <property type="entry name" value="P-loop containing nucleotide triphosphate hydrolases"/>
    <property type="match status" value="1"/>
</dbReference>
<feature type="region of interest" description="Disordered" evidence="8">
    <location>
        <begin position="18"/>
        <end position="69"/>
    </location>
</feature>
<dbReference type="PANTHER" id="PTHR12172">
    <property type="entry name" value="CELL CYCLE CHECKPOINT PROTEIN RAD17"/>
    <property type="match status" value="1"/>
</dbReference>
<feature type="domain" description="ATPase AAA-type core" evidence="9">
    <location>
        <begin position="422"/>
        <end position="467"/>
    </location>
</feature>
<dbReference type="PANTHER" id="PTHR12172:SF1">
    <property type="entry name" value="P-LOOP CONTAINING NUCLEOSIDE TRIPHOSPHATE HYDROLASES SUPERFAMILY PROTEIN"/>
    <property type="match status" value="1"/>
</dbReference>
<accession>A0ABP0UR12</accession>
<keyword evidence="3" id="KW-0547">Nucleotide-binding</keyword>
<evidence type="ECO:0000256" key="6">
    <source>
        <dbReference type="ARBA" id="ARBA00023242"/>
    </source>
</evidence>
<keyword evidence="7" id="KW-0131">Cell cycle</keyword>